<protein>
    <submittedName>
        <fullName evidence="2">Guanylate cyclase</fullName>
    </submittedName>
</protein>
<evidence type="ECO:0000256" key="1">
    <source>
        <dbReference type="SAM" id="Phobius"/>
    </source>
</evidence>
<name>A0A6N6NJ85_9ACTN</name>
<gene>
    <name evidence="2" type="ORF">F8C90_10225</name>
</gene>
<keyword evidence="1" id="KW-1133">Transmembrane helix</keyword>
<feature type="transmembrane region" description="Helical" evidence="1">
    <location>
        <begin position="42"/>
        <end position="63"/>
    </location>
</feature>
<evidence type="ECO:0000313" key="3">
    <source>
        <dbReference type="Proteomes" id="UP000468668"/>
    </source>
</evidence>
<reference evidence="2 3" key="1">
    <citation type="submission" date="2019-09" db="EMBL/GenBank/DDBJ databases">
        <title>Whole genome shotgun sequencing (WGS) of Ellagibacter isourolithinifaciens DSM 104140(T) and Adlercreutzia muris DSM 29508(T).</title>
        <authorList>
            <person name="Stoll D.A."/>
            <person name="Danylec N."/>
            <person name="Huch M."/>
        </authorList>
    </citation>
    <scope>NUCLEOTIDE SEQUENCE [LARGE SCALE GENOMIC DNA]</scope>
    <source>
        <strain evidence="2 3">DSM 104140</strain>
    </source>
</reference>
<accession>A0A6N6NJ85</accession>
<sequence>MLARLSRIVPLIIVLALVAGVVYVVAMFLYSPTKAKEILIKLFTFLMSVLSAFFALASLYALLEGNIDVLELSASFLATTLVGLAVTLLCRRLFIKHNPNYRKKPEKASGFKWWKFRK</sequence>
<keyword evidence="1" id="KW-0472">Membrane</keyword>
<dbReference type="EMBL" id="WAJR01000039">
    <property type="protein sequence ID" value="KAB1635996.1"/>
    <property type="molecule type" value="Genomic_DNA"/>
</dbReference>
<proteinExistence type="predicted"/>
<comment type="caution">
    <text evidence="2">The sequence shown here is derived from an EMBL/GenBank/DDBJ whole genome shotgun (WGS) entry which is preliminary data.</text>
</comment>
<feature type="transmembrane region" description="Helical" evidence="1">
    <location>
        <begin position="75"/>
        <end position="94"/>
    </location>
</feature>
<dbReference type="Proteomes" id="UP000468668">
    <property type="component" value="Unassembled WGS sequence"/>
</dbReference>
<keyword evidence="1" id="KW-0812">Transmembrane</keyword>
<keyword evidence="3" id="KW-1185">Reference proteome</keyword>
<evidence type="ECO:0000313" key="2">
    <source>
        <dbReference type="EMBL" id="KAB1635996.1"/>
    </source>
</evidence>
<dbReference type="AlphaFoldDB" id="A0A6N6NJ85"/>
<organism evidence="2 3">
    <name type="scientific">Ellagibacter isourolithinifaciens</name>
    <dbReference type="NCBI Taxonomy" id="2137581"/>
    <lineage>
        <taxon>Bacteria</taxon>
        <taxon>Bacillati</taxon>
        <taxon>Actinomycetota</taxon>
        <taxon>Coriobacteriia</taxon>
        <taxon>Eggerthellales</taxon>
        <taxon>Eggerthellaceae</taxon>
        <taxon>Ellagibacter</taxon>
    </lineage>
</organism>
<feature type="transmembrane region" description="Helical" evidence="1">
    <location>
        <begin position="12"/>
        <end position="30"/>
    </location>
</feature>